<protein>
    <submittedName>
        <fullName evidence="2">Uncharacterized protein</fullName>
    </submittedName>
</protein>
<name>A0AAD6IXC3_DREDA</name>
<keyword evidence="3" id="KW-1185">Reference proteome</keyword>
<dbReference type="PANTHER" id="PTHR31749:SF3">
    <property type="entry name" value="KINETOCHORE-ASSOCIATED PROTEIN NSL1 HOMOLOG"/>
    <property type="match status" value="1"/>
</dbReference>
<accession>A0AAD6IXC3</accession>
<comment type="caution">
    <text evidence="2">The sequence shown here is derived from an EMBL/GenBank/DDBJ whole genome shotgun (WGS) entry which is preliminary data.</text>
</comment>
<dbReference type="Proteomes" id="UP001221413">
    <property type="component" value="Unassembled WGS sequence"/>
</dbReference>
<gene>
    <name evidence="2" type="ORF">Dda_4639</name>
</gene>
<dbReference type="GO" id="GO:0000070">
    <property type="term" value="P:mitotic sister chromatid segregation"/>
    <property type="evidence" value="ECO:0007669"/>
    <property type="project" value="InterPro"/>
</dbReference>
<dbReference type="GO" id="GO:0000444">
    <property type="term" value="C:MIS12/MIND type complex"/>
    <property type="evidence" value="ECO:0007669"/>
    <property type="project" value="TreeGrafter"/>
</dbReference>
<dbReference type="EMBL" id="JAQGDS010000005">
    <property type="protein sequence ID" value="KAJ6260413.1"/>
    <property type="molecule type" value="Genomic_DNA"/>
</dbReference>
<dbReference type="AlphaFoldDB" id="A0AAD6IXC3"/>
<organism evidence="2 3">
    <name type="scientific">Drechslerella dactyloides</name>
    <name type="common">Nematode-trapping fungus</name>
    <name type="synonym">Arthrobotrys dactyloides</name>
    <dbReference type="NCBI Taxonomy" id="74499"/>
    <lineage>
        <taxon>Eukaryota</taxon>
        <taxon>Fungi</taxon>
        <taxon>Dikarya</taxon>
        <taxon>Ascomycota</taxon>
        <taxon>Pezizomycotina</taxon>
        <taxon>Orbiliomycetes</taxon>
        <taxon>Orbiliales</taxon>
        <taxon>Orbiliaceae</taxon>
        <taxon>Drechslerella</taxon>
    </lineage>
</organism>
<feature type="compositionally biased region" description="Pro residues" evidence="1">
    <location>
        <begin position="17"/>
        <end position="26"/>
    </location>
</feature>
<reference evidence="2" key="1">
    <citation type="submission" date="2023-01" db="EMBL/GenBank/DDBJ databases">
        <title>The chitinases involved in constricting ring structure development in the nematode-trapping fungus Drechslerella dactyloides.</title>
        <authorList>
            <person name="Wang R."/>
            <person name="Zhang L."/>
            <person name="Tang P."/>
            <person name="Li S."/>
            <person name="Liang L."/>
        </authorList>
    </citation>
    <scope>NUCLEOTIDE SEQUENCE</scope>
    <source>
        <strain evidence="2">YMF1.00031</strain>
    </source>
</reference>
<dbReference type="Pfam" id="PF08641">
    <property type="entry name" value="Mis14"/>
    <property type="match status" value="1"/>
</dbReference>
<evidence type="ECO:0000313" key="3">
    <source>
        <dbReference type="Proteomes" id="UP001221413"/>
    </source>
</evidence>
<evidence type="ECO:0000313" key="2">
    <source>
        <dbReference type="EMBL" id="KAJ6260413.1"/>
    </source>
</evidence>
<dbReference type="PANTHER" id="PTHR31749">
    <property type="entry name" value="KINETOCHORE-ASSOCIATED PROTEIN NSL1 HOMOLOG"/>
    <property type="match status" value="1"/>
</dbReference>
<sequence length="246" mass="27168">MPFKNTARELPAVHQPLHPPSPPPNVPMADTDHPKVRLDTIAEYKTLLSRVEQLSQDKLAQHFPPSANSSAKDDAYRKRVEDLVAEYVRRLFDLANQNISINGNDIGDVASVLKAEEEGQYEPYDDALRIRVNELIAKVGTATADVAKLRREVPKRAAAAYAKKLTADIDKDVAAAEAALKQEVDADAATIDWGIKPLARQSEVEEAWEEAVRLLPMLKKLDGPLTTAQGQVAKAQQVLEHIQQTK</sequence>
<dbReference type="InterPro" id="IPR013950">
    <property type="entry name" value="Mis14/Nsl1"/>
</dbReference>
<proteinExistence type="predicted"/>
<evidence type="ECO:0000256" key="1">
    <source>
        <dbReference type="SAM" id="MobiDB-lite"/>
    </source>
</evidence>
<feature type="region of interest" description="Disordered" evidence="1">
    <location>
        <begin position="1"/>
        <end position="32"/>
    </location>
</feature>